<dbReference type="Gene3D" id="2.60.40.4270">
    <property type="entry name" value="Listeria-Bacteroides repeat domain"/>
    <property type="match status" value="1"/>
</dbReference>
<sequence>MISGVEMKFKAIITALVLALLQALVPTAATASAPQPPAGPVFNQVQLKVLADNDFAVFMGNDQEITRLFYQNNVDWPSQVNNIQTLDVYPLAGETFIYIIPMGGNSPFYTQASGNMGGEEDWNGVLNNIPLLDYPGGQVAVGRSVNDARDIYHSGYLVFHKHFANYETSANAIASGTYSVSLADAQAASQNLVWSAATRNDHPLIPNPKPACSVSCSGSRFSPAIPDGAWDIPDATAAMFRYPLTNANLPVSPGDRSVTVTWKDPAAGGAVDNYLIEYKETSQPDSSYKVFGTVPGTSRTSTVTGLTNGTAYTLRVTANNSAGSASSYGRSVVPTGTPDRPSNQSYAAGDGSVSINFSPPENDGGAAVTNYAYTINDGVTWITRNPASTASPITIPGLTNGVTYQVKLRAINPFGAGSASLPITVKAGIVQERTLTYEAGTLAPVTGMPSGATLTAGATFTVPPGPARHNFTFTGWKEGNTSYAPGATYTVGATNPTLTAQWVQNSLLGVTPGSRSKVLTWNIVDGQSIDLTVAAGSDNSVRIQIPQGALAAGTEVIFWRLLDDQLAKSKIDNQRDYFVNLAVTWSKGDDVSTPKIVEDASTPIVLTLMNSSIVAGATAWQIVGDSVREIGKAERAGELILRFTEDPVITAANVPPTPTFSAPVSTADGFEVNITNYDANVTWETPTVSAGAVTIVSTTGSIRKLLVTGLGDGQSATITQRTLLSGVYQTGRVTGASISTAPPATNNATPVPVPVSEQTPVVKAKKTLIINGFAGGSWKLTKSGKRLLDALLTKNATAISCVGNTMGPTVLKVDRNLATRRATEVCNYIAARAGEAVSIKAVGKTTKVNSSKYRRVLVNLVY</sequence>
<evidence type="ECO:0000313" key="8">
    <source>
        <dbReference type="Proteomes" id="UP000243784"/>
    </source>
</evidence>
<protein>
    <recommendedName>
        <fullName evidence="6">Fibronectin type-III domain-containing protein</fullName>
    </recommendedName>
</protein>
<dbReference type="GO" id="GO:0000272">
    <property type="term" value="P:polysaccharide catabolic process"/>
    <property type="evidence" value="ECO:0007669"/>
    <property type="project" value="UniProtKB-KW"/>
</dbReference>
<feature type="chain" id="PRO_5009111900" description="Fibronectin type-III domain-containing protein" evidence="5">
    <location>
        <begin position="32"/>
        <end position="862"/>
    </location>
</feature>
<dbReference type="InterPro" id="IPR036116">
    <property type="entry name" value="FN3_sf"/>
</dbReference>
<feature type="domain" description="Fibronectin type-III" evidence="6">
    <location>
        <begin position="243"/>
        <end position="340"/>
    </location>
</feature>
<dbReference type="GO" id="GO:0016798">
    <property type="term" value="F:hydrolase activity, acting on glycosyl bonds"/>
    <property type="evidence" value="ECO:0007669"/>
    <property type="project" value="UniProtKB-KW"/>
</dbReference>
<reference evidence="7 8" key="1">
    <citation type="journal article" date="2016" name="Biochim. Biophys. Acta">
        <title>Photochemical characterization of actinorhodopsin and its functional existence in the natural host.</title>
        <authorList>
            <person name="Nakamura S."/>
            <person name="Kikukawa T."/>
            <person name="Tamogami J."/>
            <person name="Kamiya M."/>
            <person name="Aizawa T."/>
            <person name="Hahn M.W."/>
            <person name="Ihara K."/>
            <person name="Kamo N."/>
            <person name="Demura M."/>
        </authorList>
    </citation>
    <scope>NUCLEOTIDE SEQUENCE [LARGE SCALE GENOMIC DNA]</scope>
    <source>
        <strain evidence="7 8">MWH-Dar1</strain>
    </source>
</reference>
<dbReference type="InterPro" id="IPR050964">
    <property type="entry name" value="Striated_Muscle_Regulatory"/>
</dbReference>
<evidence type="ECO:0000256" key="1">
    <source>
        <dbReference type="ARBA" id="ARBA00022737"/>
    </source>
</evidence>
<evidence type="ECO:0000256" key="3">
    <source>
        <dbReference type="ARBA" id="ARBA00023326"/>
    </source>
</evidence>
<dbReference type="PROSITE" id="PS50853">
    <property type="entry name" value="FN3"/>
    <property type="match status" value="2"/>
</dbReference>
<dbReference type="Pfam" id="PF00041">
    <property type="entry name" value="fn3"/>
    <property type="match status" value="2"/>
</dbReference>
<feature type="domain" description="Fibronectin type-III" evidence="6">
    <location>
        <begin position="341"/>
        <end position="433"/>
    </location>
</feature>
<dbReference type="CDD" id="cd00063">
    <property type="entry name" value="FN3"/>
    <property type="match status" value="2"/>
</dbReference>
<dbReference type="PANTHER" id="PTHR13817:SF73">
    <property type="entry name" value="FIBRONECTIN TYPE-III DOMAIN-CONTAINING PROTEIN"/>
    <property type="match status" value="1"/>
</dbReference>
<keyword evidence="8" id="KW-1185">Reference proteome</keyword>
<gene>
    <name evidence="7" type="ORF">A4Z71_06480</name>
</gene>
<feature type="compositionally biased region" description="Low complexity" evidence="4">
    <location>
        <begin position="322"/>
        <end position="331"/>
    </location>
</feature>
<keyword evidence="3" id="KW-0624">Polysaccharide degradation</keyword>
<dbReference type="InterPro" id="IPR003961">
    <property type="entry name" value="FN3_dom"/>
</dbReference>
<dbReference type="PANTHER" id="PTHR13817">
    <property type="entry name" value="TITIN"/>
    <property type="match status" value="1"/>
</dbReference>
<keyword evidence="2" id="KW-0326">Glycosidase</keyword>
<keyword evidence="2" id="KW-0378">Hydrolase</keyword>
<organism evidence="7 8">
    <name type="scientific">Candidatus Rhodoluna planktonica</name>
    <dbReference type="NCBI Taxonomy" id="535712"/>
    <lineage>
        <taxon>Bacteria</taxon>
        <taxon>Bacillati</taxon>
        <taxon>Actinomycetota</taxon>
        <taxon>Actinomycetes</taxon>
        <taxon>Micrococcales</taxon>
        <taxon>Microbacteriaceae</taxon>
        <taxon>Luna cluster</taxon>
        <taxon>Luna-1 subcluster</taxon>
        <taxon>Rhodoluna</taxon>
    </lineage>
</organism>
<proteinExistence type="predicted"/>
<keyword evidence="5" id="KW-0732">Signal</keyword>
<dbReference type="KEGG" id="rpla:A4Z71_06480"/>
<evidence type="ECO:0000256" key="4">
    <source>
        <dbReference type="SAM" id="MobiDB-lite"/>
    </source>
</evidence>
<feature type="signal peptide" evidence="5">
    <location>
        <begin position="1"/>
        <end position="31"/>
    </location>
</feature>
<dbReference type="InterPro" id="IPR042229">
    <property type="entry name" value="Listeria/Bacterioides_rpt_sf"/>
</dbReference>
<evidence type="ECO:0000256" key="2">
    <source>
        <dbReference type="ARBA" id="ARBA00023295"/>
    </source>
</evidence>
<dbReference type="InterPro" id="IPR013783">
    <property type="entry name" value="Ig-like_fold"/>
</dbReference>
<keyword evidence="1" id="KW-0677">Repeat</keyword>
<dbReference type="OrthoDB" id="3543639at2"/>
<dbReference type="Proteomes" id="UP000243784">
    <property type="component" value="Chromosome"/>
</dbReference>
<dbReference type="Gene3D" id="2.60.40.10">
    <property type="entry name" value="Immunoglobulins"/>
    <property type="match status" value="2"/>
</dbReference>
<feature type="region of interest" description="Disordered" evidence="4">
    <location>
        <begin position="322"/>
        <end position="349"/>
    </location>
</feature>
<dbReference type="RefSeq" id="WP_070955081.1">
    <property type="nucleotide sequence ID" value="NZ_CP015208.1"/>
</dbReference>
<evidence type="ECO:0000313" key="7">
    <source>
        <dbReference type="EMBL" id="AOY56583.1"/>
    </source>
</evidence>
<name>A0A1D9E0J2_9MICO</name>
<dbReference type="PRINTS" id="PR00014">
    <property type="entry name" value="FNTYPEIII"/>
</dbReference>
<evidence type="ECO:0000256" key="5">
    <source>
        <dbReference type="SAM" id="SignalP"/>
    </source>
</evidence>
<accession>A0A1D9E0J2</accession>
<dbReference type="AlphaFoldDB" id="A0A1D9E0J2"/>
<dbReference type="SMART" id="SM00060">
    <property type="entry name" value="FN3"/>
    <property type="match status" value="2"/>
</dbReference>
<evidence type="ECO:0000259" key="6">
    <source>
        <dbReference type="PROSITE" id="PS50853"/>
    </source>
</evidence>
<dbReference type="SUPFAM" id="SSF49265">
    <property type="entry name" value="Fibronectin type III"/>
    <property type="match status" value="1"/>
</dbReference>
<keyword evidence="3" id="KW-0119">Carbohydrate metabolism</keyword>
<dbReference type="STRING" id="535712.A4Z71_06480"/>
<dbReference type="EMBL" id="CP015208">
    <property type="protein sequence ID" value="AOY56583.1"/>
    <property type="molecule type" value="Genomic_DNA"/>
</dbReference>